<proteinExistence type="predicted"/>
<evidence type="ECO:0000256" key="1">
    <source>
        <dbReference type="PROSITE-ProRule" id="PRU00103"/>
    </source>
</evidence>
<dbReference type="Gene3D" id="1.25.10.10">
    <property type="entry name" value="Leucine-rich Repeat Variant"/>
    <property type="match status" value="3"/>
</dbReference>
<name>A0A8S1IXN7_9CHLO</name>
<dbReference type="InterPro" id="IPR011989">
    <property type="entry name" value="ARM-like"/>
</dbReference>
<dbReference type="Pfam" id="PF11865">
    <property type="entry name" value="mTOR_dom"/>
    <property type="match status" value="1"/>
</dbReference>
<dbReference type="GO" id="GO:0004674">
    <property type="term" value="F:protein serine/threonine kinase activity"/>
    <property type="evidence" value="ECO:0007669"/>
    <property type="project" value="TreeGrafter"/>
</dbReference>
<dbReference type="SUPFAM" id="SSF48371">
    <property type="entry name" value="ARM repeat"/>
    <property type="match status" value="1"/>
</dbReference>
<accession>A0A8S1IXN7</accession>
<protein>
    <recommendedName>
        <fullName evidence="2">Serine/threonine-protein kinase mTOR domain-containing protein</fullName>
    </recommendedName>
</protein>
<dbReference type="GO" id="GO:0016242">
    <property type="term" value="P:negative regulation of macroautophagy"/>
    <property type="evidence" value="ECO:0007669"/>
    <property type="project" value="TreeGrafter"/>
</dbReference>
<reference evidence="3" key="1">
    <citation type="submission" date="2020-12" db="EMBL/GenBank/DDBJ databases">
        <authorList>
            <person name="Iha C."/>
        </authorList>
    </citation>
    <scope>NUCLEOTIDE SEQUENCE</scope>
</reference>
<organism evidence="3 4">
    <name type="scientific">Ostreobium quekettii</name>
    <dbReference type="NCBI Taxonomy" id="121088"/>
    <lineage>
        <taxon>Eukaryota</taxon>
        <taxon>Viridiplantae</taxon>
        <taxon>Chlorophyta</taxon>
        <taxon>core chlorophytes</taxon>
        <taxon>Ulvophyceae</taxon>
        <taxon>TCBD clade</taxon>
        <taxon>Bryopsidales</taxon>
        <taxon>Ostreobineae</taxon>
        <taxon>Ostreobiaceae</taxon>
        <taxon>Ostreobium</taxon>
    </lineage>
</organism>
<dbReference type="GO" id="GO:0005634">
    <property type="term" value="C:nucleus"/>
    <property type="evidence" value="ECO:0007669"/>
    <property type="project" value="TreeGrafter"/>
</dbReference>
<dbReference type="Proteomes" id="UP000708148">
    <property type="component" value="Unassembled WGS sequence"/>
</dbReference>
<dbReference type="InterPro" id="IPR050517">
    <property type="entry name" value="DDR_Repair_Kinase"/>
</dbReference>
<evidence type="ECO:0000313" key="3">
    <source>
        <dbReference type="EMBL" id="CAD7695953.1"/>
    </source>
</evidence>
<dbReference type="EMBL" id="CAJHUC010000411">
    <property type="protein sequence ID" value="CAD7695953.1"/>
    <property type="molecule type" value="Genomic_DNA"/>
</dbReference>
<evidence type="ECO:0000259" key="2">
    <source>
        <dbReference type="SMART" id="SM01346"/>
    </source>
</evidence>
<evidence type="ECO:0000313" key="4">
    <source>
        <dbReference type="Proteomes" id="UP000708148"/>
    </source>
</evidence>
<dbReference type="GO" id="GO:0005737">
    <property type="term" value="C:cytoplasm"/>
    <property type="evidence" value="ECO:0007669"/>
    <property type="project" value="TreeGrafter"/>
</dbReference>
<dbReference type="InterPro" id="IPR021133">
    <property type="entry name" value="HEAT_type_2"/>
</dbReference>
<gene>
    <name evidence="3" type="ORF">OSTQU699_LOCUS1314</name>
</gene>
<dbReference type="GO" id="GO:0031931">
    <property type="term" value="C:TORC1 complex"/>
    <property type="evidence" value="ECO:0007669"/>
    <property type="project" value="TreeGrafter"/>
</dbReference>
<dbReference type="GO" id="GO:0031932">
    <property type="term" value="C:TORC2 complex"/>
    <property type="evidence" value="ECO:0007669"/>
    <property type="project" value="TreeGrafter"/>
</dbReference>
<keyword evidence="4" id="KW-1185">Reference proteome</keyword>
<feature type="repeat" description="HEAT" evidence="1">
    <location>
        <begin position="892"/>
        <end position="926"/>
    </location>
</feature>
<dbReference type="InterPro" id="IPR024585">
    <property type="entry name" value="mTOR_dom"/>
</dbReference>
<dbReference type="GO" id="GO:0031929">
    <property type="term" value="P:TOR signaling"/>
    <property type="evidence" value="ECO:0007669"/>
    <property type="project" value="TreeGrafter"/>
</dbReference>
<dbReference type="OrthoDB" id="531205at2759"/>
<dbReference type="SMART" id="SM01346">
    <property type="entry name" value="DUF3385"/>
    <property type="match status" value="1"/>
</dbReference>
<dbReference type="PANTHER" id="PTHR11139">
    <property type="entry name" value="ATAXIA TELANGIECTASIA MUTATED ATM -RELATED"/>
    <property type="match status" value="1"/>
</dbReference>
<dbReference type="PROSITE" id="PS50077">
    <property type="entry name" value="HEAT_REPEAT"/>
    <property type="match status" value="1"/>
</dbReference>
<dbReference type="InterPro" id="IPR016024">
    <property type="entry name" value="ARM-type_fold"/>
</dbReference>
<sequence length="1329" mass="147358">MVWVSEKGMYSPVRRQEDLVSILETLCRRDDEGSAASGDALLADFVEAHARLLNRTDFLLFMKDVYSRIETILSSGGRSQTLGALTAVRQLIDVNLLSDDTPKTRKLAEFLTRLVGQAAGVMRAGMPSVDRVVILHTCATLGWLVKSGSSVTGNIAGSEIEKALAEMENGNPHVALLVLKEMADNAPAVFNLHVRQFLTAVLPALSHQDKEIRLAAVQALRACLRVVEQRPIRHWQGLYRDLLNKLLPKLGETKSVAEIHGSLLALGEIILNSGTNLLAWFRDIAEQVLAIKQTKDALIQTAVVQVIPSLAKLCPQRFATDYLESCVDYLLQLLYQQKSTSVVLSSWSELLAALSQLEDAADAVPMYRLPEFVQAVEQIWSAQGQLEAKQDAVKCIGDLVVVLNRSWKAHALDLLHPMLQIGLSSVLLEALKKVVATYERDVMPILQGPLLELTQNAVTDQVTDGRTVEVALQALASFRFSIDPSRVEFIHGHIYQHLYNLKDERVRRAAGLLCRTTVSSVLKVQPGIFPRDSDAMGMVETLMDYCVGAAVADTSVHNRCAMFEELLHAQELFPHLSQDRPLMRLAYGMHDASFEVKELAIHLVGELSKLNHATVFPVLRRVLGTVLADIELKGTVATVGVIVRDSARVLGFLVKWVPRILELNKERILNTICDRLGDLQRNPSPWNCVKNPEMEAREYLLRCICTLVDVHSQHLGDCTAWLGPLVAREVMDSTTRSKQIVAVNALGKIVNSVGKTAEQYLDIPQLLHKLLRTLDECTESERQDVLGTMGILGQLDPSTWRQLEAEMKDGKDPQMFGGAAGMDDADDIQGELVPTCDLVVGTEEHYTSMAINVLMHTLTDPVGGGDQVIIVTSLMTIFEHLGRASVPYLEKVLPVLHQVLKDGDKELRLALFSHFADLVGNVGTDVQPFAEVLLALSLEFWGESKDLMKCILSLLTKLIGFVQGQLHGHMKVLVPRLGQIFSQAQMRNDFDLVELGFDVLEACGPDLQQHFPLIEPILTRFIQRPHAGAETPAGIRAAYLRLLCKLLPELNISLRVSYSYVSEILLSLINLLYHEPELRSETVDALCAALVMYGPQGAKTHIEEVDRAVQYCQIEDEGLHNLIRKTLAYSPEELEASAAGDTLSSMGDWAEEVERLKQGSTNGTSGHRSVLSPRIRVSIDAPADNEHNDKTELASAWETMERSTRQDWEEWMRSVSVEMLRHSESPSLRACHSLAQVNPNVARRLFTPSLLSCWPSLGEHLQEQVLSSLKAVFVNGNSIPAHVVSPILRLIQFVESCNNQLPVGMESLSAVVEEYGHVVKNLRYKVDQQ</sequence>
<feature type="domain" description="Serine/threonine-protein kinase mTOR" evidence="2">
    <location>
        <begin position="756"/>
        <end position="923"/>
    </location>
</feature>
<dbReference type="PANTHER" id="PTHR11139:SF9">
    <property type="entry name" value="SERINE_THREONINE-PROTEIN KINASE MTOR"/>
    <property type="match status" value="1"/>
</dbReference>
<comment type="caution">
    <text evidence="3">The sequence shown here is derived from an EMBL/GenBank/DDBJ whole genome shotgun (WGS) entry which is preliminary data.</text>
</comment>